<dbReference type="SUPFAM" id="SSF46955">
    <property type="entry name" value="Putative DNA-binding domain"/>
    <property type="match status" value="1"/>
</dbReference>
<organism evidence="1 2">
    <name type="scientific">Trinickia soli</name>
    <dbReference type="NCBI Taxonomy" id="380675"/>
    <lineage>
        <taxon>Bacteria</taxon>
        <taxon>Pseudomonadati</taxon>
        <taxon>Pseudomonadota</taxon>
        <taxon>Betaproteobacteria</taxon>
        <taxon>Burkholderiales</taxon>
        <taxon>Burkholderiaceae</taxon>
        <taxon>Trinickia</taxon>
    </lineage>
</organism>
<protein>
    <recommendedName>
        <fullName evidence="3">AlpA family transcriptional regulator</fullName>
    </recommendedName>
</protein>
<evidence type="ECO:0000313" key="1">
    <source>
        <dbReference type="EMBL" id="PMS18632.1"/>
    </source>
</evidence>
<dbReference type="PANTHER" id="PTHR36154">
    <property type="entry name" value="DNA-BINDING TRANSCRIPTIONAL ACTIVATOR ALPA"/>
    <property type="match status" value="1"/>
</dbReference>
<dbReference type="Gene3D" id="1.10.238.160">
    <property type="match status" value="1"/>
</dbReference>
<dbReference type="AlphaFoldDB" id="A0A2N7VNA2"/>
<dbReference type="Pfam" id="PF05930">
    <property type="entry name" value="Phage_AlpA"/>
    <property type="match status" value="1"/>
</dbReference>
<evidence type="ECO:0008006" key="3">
    <source>
        <dbReference type="Google" id="ProtNLM"/>
    </source>
</evidence>
<dbReference type="InterPro" id="IPR009061">
    <property type="entry name" value="DNA-bd_dom_put_sf"/>
</dbReference>
<gene>
    <name evidence="1" type="ORF">C0Z19_22410</name>
</gene>
<dbReference type="PANTHER" id="PTHR36154:SF1">
    <property type="entry name" value="DNA-BINDING TRANSCRIPTIONAL ACTIVATOR ALPA"/>
    <property type="match status" value="1"/>
</dbReference>
<accession>A0A2N7VNA2</accession>
<proteinExistence type="predicted"/>
<comment type="caution">
    <text evidence="1">The sequence shown here is derived from an EMBL/GenBank/DDBJ whole genome shotgun (WGS) entry which is preliminary data.</text>
</comment>
<dbReference type="InterPro" id="IPR010260">
    <property type="entry name" value="AlpA"/>
</dbReference>
<reference evidence="1 2" key="1">
    <citation type="submission" date="2018-01" db="EMBL/GenBank/DDBJ databases">
        <title>Whole genome analyses suggest that Burkholderia sensu lato contains two further novel genera in the rhizoxinica-symbiotica group Mycetohabitans gen. nov., and Trinickia gen. nov.: implications for the evolution of diazotrophy and nodulation in the Burkholderiaceae.</title>
        <authorList>
            <person name="Estrada-de los Santos P."/>
            <person name="Palmer M."/>
            <person name="Chavez-Ramirez B."/>
            <person name="Beukes C."/>
            <person name="Steenkamp E.T."/>
            <person name="Hirsch A.M."/>
            <person name="Manyaka P."/>
            <person name="Maluk M."/>
            <person name="Lafos M."/>
            <person name="Crook M."/>
            <person name="Gross E."/>
            <person name="Simon M.F."/>
            <person name="Bueno dos Reis Junior F."/>
            <person name="Poole P.S."/>
            <person name="Venter S.N."/>
            <person name="James E.K."/>
        </authorList>
    </citation>
    <scope>NUCLEOTIDE SEQUENCE [LARGE SCALE GENOMIC DNA]</scope>
    <source>
        <strain evidence="1 2">GP25-8</strain>
    </source>
</reference>
<dbReference type="EMBL" id="PNYB01000024">
    <property type="protein sequence ID" value="PMS18632.1"/>
    <property type="molecule type" value="Genomic_DNA"/>
</dbReference>
<dbReference type="InterPro" id="IPR052931">
    <property type="entry name" value="Prophage_regulatory_activator"/>
</dbReference>
<sequence length="78" mass="8581">MKVIGIKQVAEKVNLGQSTIYRMISKGLFPKPFALGENRTAWIESDIDDWLADKAGKPRSLASGAVVEHDKIVRQGVT</sequence>
<evidence type="ECO:0000313" key="2">
    <source>
        <dbReference type="Proteomes" id="UP000235347"/>
    </source>
</evidence>
<name>A0A2N7VNA2_9BURK</name>
<dbReference type="Proteomes" id="UP000235347">
    <property type="component" value="Unassembled WGS sequence"/>
</dbReference>
<keyword evidence="2" id="KW-1185">Reference proteome</keyword>
<dbReference type="RefSeq" id="WP_102612036.1">
    <property type="nucleotide sequence ID" value="NZ_CADIKD010000017.1"/>
</dbReference>